<dbReference type="NCBIfam" id="TIGR01670">
    <property type="entry name" value="KdsC-phosphatas"/>
    <property type="match status" value="1"/>
</dbReference>
<evidence type="ECO:0000313" key="9">
    <source>
        <dbReference type="Proteomes" id="UP000075606"/>
    </source>
</evidence>
<evidence type="ECO:0000256" key="2">
    <source>
        <dbReference type="ARBA" id="ARBA00005893"/>
    </source>
</evidence>
<keyword evidence="4 7" id="KW-0479">Metal-binding</keyword>
<dbReference type="STRING" id="333140.AWW68_16140"/>
<feature type="binding site" evidence="7">
    <location>
        <position position="113"/>
    </location>
    <ligand>
        <name>Mg(2+)</name>
        <dbReference type="ChEBI" id="CHEBI:18420"/>
    </ligand>
</feature>
<accession>A0A150X637</accession>
<dbReference type="FunFam" id="3.40.50.1000:FF:000029">
    <property type="entry name" value="3-deoxy-D-manno-octulosonate 8-phosphate phosphatase KdsC"/>
    <property type="match status" value="1"/>
</dbReference>
<evidence type="ECO:0000256" key="7">
    <source>
        <dbReference type="PIRSR" id="PIRSR006118-2"/>
    </source>
</evidence>
<keyword evidence="5" id="KW-0378">Hydrolase</keyword>
<gene>
    <name evidence="8" type="ORF">AWW68_16140</name>
</gene>
<feature type="binding site" evidence="7">
    <location>
        <position position="20"/>
    </location>
    <ligand>
        <name>Mg(2+)</name>
        <dbReference type="ChEBI" id="CHEBI:18420"/>
    </ligand>
</feature>
<comment type="caution">
    <text evidence="8">The sequence shown here is derived from an EMBL/GenBank/DDBJ whole genome shotgun (WGS) entry which is preliminary data.</text>
</comment>
<dbReference type="PANTHER" id="PTHR21485">
    <property type="entry name" value="HAD SUPERFAMILY MEMBERS CMAS AND KDSC"/>
    <property type="match status" value="1"/>
</dbReference>
<dbReference type="InterPro" id="IPR050793">
    <property type="entry name" value="CMP-NeuNAc_synthase"/>
</dbReference>
<dbReference type="AlphaFoldDB" id="A0A150X637"/>
<dbReference type="PANTHER" id="PTHR21485:SF3">
    <property type="entry name" value="N-ACYLNEURAMINATE CYTIDYLYLTRANSFERASE"/>
    <property type="match status" value="1"/>
</dbReference>
<dbReference type="SFLD" id="SFLDS00003">
    <property type="entry name" value="Haloacid_Dehalogenase"/>
    <property type="match status" value="1"/>
</dbReference>
<dbReference type="InterPro" id="IPR006549">
    <property type="entry name" value="HAD-SF_hydro_IIIA"/>
</dbReference>
<dbReference type="EMBL" id="LRPC01000028">
    <property type="protein sequence ID" value="KYG74178.1"/>
    <property type="molecule type" value="Genomic_DNA"/>
</dbReference>
<dbReference type="InterPro" id="IPR036412">
    <property type="entry name" value="HAD-like_sf"/>
</dbReference>
<dbReference type="PIRSF" id="PIRSF006118">
    <property type="entry name" value="KDO8-P_Ptase"/>
    <property type="match status" value="1"/>
</dbReference>
<dbReference type="GO" id="GO:0046872">
    <property type="term" value="F:metal ion binding"/>
    <property type="evidence" value="ECO:0007669"/>
    <property type="project" value="UniProtKB-KW"/>
</dbReference>
<comment type="cofactor">
    <cofactor evidence="1 7">
        <name>Mg(2+)</name>
        <dbReference type="ChEBI" id="CHEBI:18420"/>
    </cofactor>
</comment>
<dbReference type="InterPro" id="IPR010023">
    <property type="entry name" value="KdsC_fam"/>
</dbReference>
<name>A0A150X637_9BACT</name>
<dbReference type="SFLD" id="SFLDG01138">
    <property type="entry name" value="C1.6.2:_Deoxy-d-mannose-octulo"/>
    <property type="match status" value="1"/>
</dbReference>
<keyword evidence="6 7" id="KW-0460">Magnesium</keyword>
<reference evidence="8 9" key="1">
    <citation type="submission" date="2016-01" db="EMBL/GenBank/DDBJ databases">
        <title>Genome sequencing of Roseivirga spongicola UST030701-084.</title>
        <authorList>
            <person name="Selvaratnam C."/>
            <person name="Thevarajoo S."/>
            <person name="Goh K.M."/>
            <person name="Ee R."/>
            <person name="Chan K.-G."/>
            <person name="Chong C.S."/>
        </authorList>
    </citation>
    <scope>NUCLEOTIDE SEQUENCE [LARGE SCALE GENOMIC DNA]</scope>
    <source>
        <strain evidence="8 9">UST030701-084</strain>
    </source>
</reference>
<dbReference type="SFLD" id="SFLDG01136">
    <property type="entry name" value="C1.6:_Phosphoserine_Phosphatas"/>
    <property type="match status" value="1"/>
</dbReference>
<dbReference type="OrthoDB" id="9805604at2"/>
<keyword evidence="9" id="KW-1185">Reference proteome</keyword>
<evidence type="ECO:0000256" key="5">
    <source>
        <dbReference type="ARBA" id="ARBA00022801"/>
    </source>
</evidence>
<proteinExistence type="inferred from homology"/>
<dbReference type="Gene3D" id="3.40.50.1000">
    <property type="entry name" value="HAD superfamily/HAD-like"/>
    <property type="match status" value="1"/>
</dbReference>
<dbReference type="CDD" id="cd01630">
    <property type="entry name" value="HAD_KDO-like"/>
    <property type="match status" value="1"/>
</dbReference>
<evidence type="ECO:0000256" key="1">
    <source>
        <dbReference type="ARBA" id="ARBA00001946"/>
    </source>
</evidence>
<evidence type="ECO:0000256" key="6">
    <source>
        <dbReference type="ARBA" id="ARBA00022842"/>
    </source>
</evidence>
<dbReference type="GO" id="GO:0016788">
    <property type="term" value="F:hydrolase activity, acting on ester bonds"/>
    <property type="evidence" value="ECO:0007669"/>
    <property type="project" value="InterPro"/>
</dbReference>
<dbReference type="InterPro" id="IPR023214">
    <property type="entry name" value="HAD_sf"/>
</dbReference>
<dbReference type="NCBIfam" id="TIGR01662">
    <property type="entry name" value="HAD-SF-IIIA"/>
    <property type="match status" value="1"/>
</dbReference>
<evidence type="ECO:0000256" key="3">
    <source>
        <dbReference type="ARBA" id="ARBA00011881"/>
    </source>
</evidence>
<evidence type="ECO:0000256" key="4">
    <source>
        <dbReference type="ARBA" id="ARBA00022723"/>
    </source>
</evidence>
<comment type="subunit">
    <text evidence="3">Homotetramer.</text>
</comment>
<dbReference type="RefSeq" id="WP_068223782.1">
    <property type="nucleotide sequence ID" value="NZ_LRPC01000028.1"/>
</dbReference>
<comment type="similarity">
    <text evidence="2">Belongs to the KdsC family.</text>
</comment>
<dbReference type="SUPFAM" id="SSF56784">
    <property type="entry name" value="HAD-like"/>
    <property type="match status" value="1"/>
</dbReference>
<dbReference type="GO" id="GO:0008781">
    <property type="term" value="F:N-acylneuraminate cytidylyltransferase activity"/>
    <property type="evidence" value="ECO:0007669"/>
    <property type="project" value="TreeGrafter"/>
</dbReference>
<organism evidence="8 9">
    <name type="scientific">Roseivirga spongicola</name>
    <dbReference type="NCBI Taxonomy" id="333140"/>
    <lineage>
        <taxon>Bacteria</taxon>
        <taxon>Pseudomonadati</taxon>
        <taxon>Bacteroidota</taxon>
        <taxon>Cytophagia</taxon>
        <taxon>Cytophagales</taxon>
        <taxon>Roseivirgaceae</taxon>
        <taxon>Roseivirga</taxon>
    </lineage>
</organism>
<dbReference type="Pfam" id="PF08282">
    <property type="entry name" value="Hydrolase_3"/>
    <property type="match status" value="1"/>
</dbReference>
<evidence type="ECO:0000313" key="8">
    <source>
        <dbReference type="EMBL" id="KYG74178.1"/>
    </source>
</evidence>
<feature type="binding site" evidence="7">
    <location>
        <position position="22"/>
    </location>
    <ligand>
        <name>substrate</name>
    </ligand>
</feature>
<sequence>MSYSEKTIEQARKIKAIIFDVDGVLTDGGIVYDNAGMEFKRFNVKDGQIIKYLKRAEIYTAVITGRDSLVVRNRCEELKIDKHYHGIKNKLETYQKLKEKWQLTDEQIAYVGDDINDLPVLVRCGLSCTPSDGHYKVKEHVDLVLKSKGGEGVLRELADLVLEAQNRYEDIIKELI</sequence>
<protein>
    <submittedName>
        <fullName evidence="8">3-deoxy-manno-octulosonate-8-phosphatase</fullName>
    </submittedName>
</protein>
<dbReference type="Proteomes" id="UP000075606">
    <property type="component" value="Unassembled WGS sequence"/>
</dbReference>